<name>A0AA87ZMM0_FICCA</name>
<dbReference type="PANTHER" id="PTHR46020:SF4">
    <property type="entry name" value="OS04G0650200 PROTEIN"/>
    <property type="match status" value="1"/>
</dbReference>
<comment type="caution">
    <text evidence="4">The sequence shown here is derived from an EMBL/GenBank/DDBJ whole genome shotgun (WGS) entry which is preliminary data.</text>
</comment>
<dbReference type="AlphaFoldDB" id="A0AA87ZMM0"/>
<evidence type="ECO:0000313" key="5">
    <source>
        <dbReference type="Proteomes" id="UP001187192"/>
    </source>
</evidence>
<accession>A0AA87ZMM0</accession>
<protein>
    <recommendedName>
        <fullName evidence="6">GDSL esterase/lipase</fullName>
    </recommendedName>
</protein>
<organism evidence="4 5">
    <name type="scientific">Ficus carica</name>
    <name type="common">Common fig</name>
    <dbReference type="NCBI Taxonomy" id="3494"/>
    <lineage>
        <taxon>Eukaryota</taxon>
        <taxon>Viridiplantae</taxon>
        <taxon>Streptophyta</taxon>
        <taxon>Embryophyta</taxon>
        <taxon>Tracheophyta</taxon>
        <taxon>Spermatophyta</taxon>
        <taxon>Magnoliopsida</taxon>
        <taxon>eudicotyledons</taxon>
        <taxon>Gunneridae</taxon>
        <taxon>Pentapetalae</taxon>
        <taxon>rosids</taxon>
        <taxon>fabids</taxon>
        <taxon>Rosales</taxon>
        <taxon>Moraceae</taxon>
        <taxon>Ficeae</taxon>
        <taxon>Ficus</taxon>
    </lineage>
</organism>
<dbReference type="GO" id="GO:0016787">
    <property type="term" value="F:hydrolase activity"/>
    <property type="evidence" value="ECO:0007669"/>
    <property type="project" value="UniProtKB-KW"/>
</dbReference>
<sequence length="100" mass="11182">MTASFLGIKSPVPYRWRKSMTESKLKYGMNFAFGGTGVFNTMEKEPNMSTQIDFFQHLIEQKFYSERDLNSSVALVSVAGNDYAAFIANYKGGNNNMVSG</sequence>
<dbReference type="Gene3D" id="3.40.50.1110">
    <property type="entry name" value="SGNH hydrolase"/>
    <property type="match status" value="1"/>
</dbReference>
<evidence type="ECO:0000256" key="3">
    <source>
        <dbReference type="ARBA" id="ARBA00023098"/>
    </source>
</evidence>
<reference evidence="4" key="1">
    <citation type="submission" date="2023-07" db="EMBL/GenBank/DDBJ databases">
        <title>draft genome sequence of fig (Ficus carica).</title>
        <authorList>
            <person name="Takahashi T."/>
            <person name="Nishimura K."/>
        </authorList>
    </citation>
    <scope>NUCLEOTIDE SEQUENCE</scope>
</reference>
<keyword evidence="2" id="KW-0442">Lipid degradation</keyword>
<dbReference type="Proteomes" id="UP001187192">
    <property type="component" value="Unassembled WGS sequence"/>
</dbReference>
<dbReference type="GO" id="GO:0016042">
    <property type="term" value="P:lipid catabolic process"/>
    <property type="evidence" value="ECO:0007669"/>
    <property type="project" value="UniProtKB-KW"/>
</dbReference>
<evidence type="ECO:0000313" key="4">
    <source>
        <dbReference type="EMBL" id="GMN36797.1"/>
    </source>
</evidence>
<keyword evidence="5" id="KW-1185">Reference proteome</keyword>
<evidence type="ECO:0000256" key="1">
    <source>
        <dbReference type="ARBA" id="ARBA00022801"/>
    </source>
</evidence>
<gene>
    <name evidence="4" type="ORF">TIFTF001_042512</name>
</gene>
<dbReference type="PANTHER" id="PTHR46020">
    <property type="entry name" value="OSJNBB0059K02.9 PROTEIN"/>
    <property type="match status" value="1"/>
</dbReference>
<proteinExistence type="predicted"/>
<evidence type="ECO:0008006" key="6">
    <source>
        <dbReference type="Google" id="ProtNLM"/>
    </source>
</evidence>
<evidence type="ECO:0000256" key="2">
    <source>
        <dbReference type="ARBA" id="ARBA00022963"/>
    </source>
</evidence>
<keyword evidence="3" id="KW-0443">Lipid metabolism</keyword>
<keyword evidence="1" id="KW-0378">Hydrolase</keyword>
<dbReference type="EMBL" id="BTGU01002342">
    <property type="protein sequence ID" value="GMN36797.1"/>
    <property type="molecule type" value="Genomic_DNA"/>
</dbReference>
<dbReference type="InterPro" id="IPR036514">
    <property type="entry name" value="SGNH_hydro_sf"/>
</dbReference>